<proteinExistence type="predicted"/>
<dbReference type="InterPro" id="IPR012340">
    <property type="entry name" value="NA-bd_OB-fold"/>
</dbReference>
<evidence type="ECO:0000313" key="3">
    <source>
        <dbReference type="Proteomes" id="UP000030153"/>
    </source>
</evidence>
<dbReference type="Pfam" id="PF11518">
    <property type="entry name" value="DUF3221"/>
    <property type="match status" value="1"/>
</dbReference>
<comment type="caution">
    <text evidence="2">The sequence shown here is derived from an EMBL/GenBank/DDBJ whole genome shotgun (WGS) entry which is preliminary data.</text>
</comment>
<dbReference type="Proteomes" id="UP000030153">
    <property type="component" value="Unassembled WGS sequence"/>
</dbReference>
<evidence type="ECO:0008006" key="4">
    <source>
        <dbReference type="Google" id="ProtNLM"/>
    </source>
</evidence>
<name>A0A0A2UVV1_9BACI</name>
<dbReference type="AlphaFoldDB" id="A0A0A2UVV1"/>
<dbReference type="EMBL" id="AVBG01000003">
    <property type="protein sequence ID" value="KGP92397.1"/>
    <property type="molecule type" value="Genomic_DNA"/>
</dbReference>
<accession>A0A0A2UVV1</accession>
<evidence type="ECO:0000256" key="1">
    <source>
        <dbReference type="SAM" id="SignalP"/>
    </source>
</evidence>
<gene>
    <name evidence="2" type="ORF">N780_01905</name>
</gene>
<dbReference type="PROSITE" id="PS51257">
    <property type="entry name" value="PROKAR_LIPOPROTEIN"/>
    <property type="match status" value="1"/>
</dbReference>
<reference evidence="2 3" key="1">
    <citation type="submission" date="2013-08" db="EMBL/GenBank/DDBJ databases">
        <title>Genome of Pontibacillus chungwhensis.</title>
        <authorList>
            <person name="Wang Q."/>
            <person name="Wang G."/>
        </authorList>
    </citation>
    <scope>NUCLEOTIDE SEQUENCE [LARGE SCALE GENOMIC DNA]</scope>
    <source>
        <strain evidence="2 3">BH030062</strain>
    </source>
</reference>
<dbReference type="Gene3D" id="2.40.50.140">
    <property type="entry name" value="Nucleic acid-binding proteins"/>
    <property type="match status" value="1"/>
</dbReference>
<keyword evidence="1" id="KW-0732">Signal</keyword>
<dbReference type="InterPro" id="IPR021598">
    <property type="entry name" value="DUF3221"/>
</dbReference>
<feature type="signal peptide" evidence="1">
    <location>
        <begin position="1"/>
        <end position="19"/>
    </location>
</feature>
<dbReference type="eggNOG" id="ENOG5033DSG">
    <property type="taxonomic scope" value="Bacteria"/>
</dbReference>
<dbReference type="STRING" id="1385513.N780_01905"/>
<keyword evidence="3" id="KW-1185">Reference proteome</keyword>
<organism evidence="2 3">
    <name type="scientific">Pontibacillus chungwhensis BH030062</name>
    <dbReference type="NCBI Taxonomy" id="1385513"/>
    <lineage>
        <taxon>Bacteria</taxon>
        <taxon>Bacillati</taxon>
        <taxon>Bacillota</taxon>
        <taxon>Bacilli</taxon>
        <taxon>Bacillales</taxon>
        <taxon>Bacillaceae</taxon>
        <taxon>Pontibacillus</taxon>
    </lineage>
</organism>
<sequence length="170" mass="18593">MRKGLCVMGFLFLMNLLIAGCTSSDESVNQNMGKPSYTGYVMDKDDSRILVVNPDAKDANNDGSKDYHEALWGSGDVEGVSIGERVNVWVEGSVMESYPGQGKIGKVEIISEEKPEGATLSKSEALIKALSKSGEDVKVVVAIEFLEEKNMWSVKLQDRDEVLEVSIEDP</sequence>
<evidence type="ECO:0000313" key="2">
    <source>
        <dbReference type="EMBL" id="KGP92397.1"/>
    </source>
</evidence>
<dbReference type="RefSeq" id="WP_036781550.1">
    <property type="nucleotide sequence ID" value="NZ_AVBG01000003.1"/>
</dbReference>
<protein>
    <recommendedName>
        <fullName evidence="4">DUF3221 domain-containing protein</fullName>
    </recommendedName>
</protein>
<feature type="chain" id="PRO_5039285789" description="DUF3221 domain-containing protein" evidence="1">
    <location>
        <begin position="20"/>
        <end position="170"/>
    </location>
</feature>